<dbReference type="SUPFAM" id="SSF53448">
    <property type="entry name" value="Nucleotide-diphospho-sugar transferases"/>
    <property type="match status" value="1"/>
</dbReference>
<evidence type="ECO:0000259" key="1">
    <source>
        <dbReference type="Pfam" id="PF00535"/>
    </source>
</evidence>
<dbReference type="Proteomes" id="UP000008701">
    <property type="component" value="Chromosome"/>
</dbReference>
<dbReference type="HOGENOM" id="CLU_025996_21_1_10"/>
<dbReference type="InterPro" id="IPR029044">
    <property type="entry name" value="Nucleotide-diphossugar_trans"/>
</dbReference>
<gene>
    <name evidence="2" type="ordered locus">Cpha266_2632</name>
</gene>
<dbReference type="InterPro" id="IPR001173">
    <property type="entry name" value="Glyco_trans_2-like"/>
</dbReference>
<dbReference type="AlphaFoldDB" id="A1BJP0"/>
<dbReference type="PANTHER" id="PTHR22916:SF3">
    <property type="entry name" value="UDP-GLCNAC:BETAGAL BETA-1,3-N-ACETYLGLUCOSAMINYLTRANSFERASE-LIKE PROTEIN 1"/>
    <property type="match status" value="1"/>
</dbReference>
<dbReference type="STRING" id="290317.Cpha266_2632"/>
<keyword evidence="2" id="KW-0808">Transferase</keyword>
<dbReference type="PANTHER" id="PTHR22916">
    <property type="entry name" value="GLYCOSYLTRANSFERASE"/>
    <property type="match status" value="1"/>
</dbReference>
<sequence length="258" mass="30352">MKISIITICYNNKNNIERTIRSVLSQKDIKFEYIIIDGKSTDGTMDIVDIYRNKIDVVISERDKGIYDAINKGIDNSSCDIIGLIHAGDELYDDNVIRDIVDRFEANDIDGLYGHSEIRGKNNDVYMYNISPEFNKRNIYFGWFPSHQSIYIKKKCFNQLGKYNNNYKIAGDYELFLRFFLQDNLRFVLFDRLIIRAYTGGVSSKSLINRILSNYECMLAWRNNGYFVPVYLFLLKPIRKLYLKLIKDTRYIDGKYKC</sequence>
<reference evidence="2 3" key="1">
    <citation type="submission" date="2006-12" db="EMBL/GenBank/DDBJ databases">
        <title>Complete sequence of Chlorobium phaeobacteroides DSM 266.</title>
        <authorList>
            <consortium name="US DOE Joint Genome Institute"/>
            <person name="Copeland A."/>
            <person name="Lucas S."/>
            <person name="Lapidus A."/>
            <person name="Barry K."/>
            <person name="Detter J.C."/>
            <person name="Glavina del Rio T."/>
            <person name="Hammon N."/>
            <person name="Israni S."/>
            <person name="Pitluck S."/>
            <person name="Goltsman E."/>
            <person name="Schmutz J."/>
            <person name="Larimer F."/>
            <person name="Land M."/>
            <person name="Hauser L."/>
            <person name="Mikhailova N."/>
            <person name="Li T."/>
            <person name="Overmann J."/>
            <person name="Bryant D.A."/>
            <person name="Richardson P."/>
        </authorList>
    </citation>
    <scope>NUCLEOTIDE SEQUENCE [LARGE SCALE GENOMIC DNA]</scope>
    <source>
        <strain evidence="2 3">DSM 266</strain>
    </source>
</reference>
<name>A1BJP0_CHLPD</name>
<dbReference type="GO" id="GO:0016758">
    <property type="term" value="F:hexosyltransferase activity"/>
    <property type="evidence" value="ECO:0007669"/>
    <property type="project" value="UniProtKB-ARBA"/>
</dbReference>
<protein>
    <submittedName>
        <fullName evidence="2">Glycosyl transferase, family 2</fullName>
    </submittedName>
</protein>
<accession>A1BJP0</accession>
<dbReference type="OrthoDB" id="9788101at2"/>
<evidence type="ECO:0000313" key="2">
    <source>
        <dbReference type="EMBL" id="ABL66617.1"/>
    </source>
</evidence>
<dbReference type="EMBL" id="CP000492">
    <property type="protein sequence ID" value="ABL66617.1"/>
    <property type="molecule type" value="Genomic_DNA"/>
</dbReference>
<keyword evidence="3" id="KW-1185">Reference proteome</keyword>
<dbReference type="KEGG" id="cph:Cpha266_2632"/>
<proteinExistence type="predicted"/>
<evidence type="ECO:0000313" key="3">
    <source>
        <dbReference type="Proteomes" id="UP000008701"/>
    </source>
</evidence>
<dbReference type="Pfam" id="PF00535">
    <property type="entry name" value="Glycos_transf_2"/>
    <property type="match status" value="1"/>
</dbReference>
<dbReference type="RefSeq" id="WP_015961148.1">
    <property type="nucleotide sequence ID" value="NC_008639.1"/>
</dbReference>
<dbReference type="CDD" id="cd06433">
    <property type="entry name" value="GT_2_WfgS_like"/>
    <property type="match status" value="1"/>
</dbReference>
<dbReference type="Gene3D" id="3.90.550.10">
    <property type="entry name" value="Spore Coat Polysaccharide Biosynthesis Protein SpsA, Chain A"/>
    <property type="match status" value="1"/>
</dbReference>
<organism evidence="2 3">
    <name type="scientific">Chlorobium phaeobacteroides (strain DSM 266 / SMG 266 / 2430)</name>
    <dbReference type="NCBI Taxonomy" id="290317"/>
    <lineage>
        <taxon>Bacteria</taxon>
        <taxon>Pseudomonadati</taxon>
        <taxon>Chlorobiota</taxon>
        <taxon>Chlorobiia</taxon>
        <taxon>Chlorobiales</taxon>
        <taxon>Chlorobiaceae</taxon>
        <taxon>Chlorobium/Pelodictyon group</taxon>
        <taxon>Chlorobium</taxon>
    </lineage>
</organism>
<dbReference type="eggNOG" id="COG1215">
    <property type="taxonomic scope" value="Bacteria"/>
</dbReference>
<feature type="domain" description="Glycosyltransferase 2-like" evidence="1">
    <location>
        <begin position="4"/>
        <end position="139"/>
    </location>
</feature>
<dbReference type="CAZy" id="GT2">
    <property type="family name" value="Glycosyltransferase Family 2"/>
</dbReference>